<dbReference type="GO" id="GO:0003735">
    <property type="term" value="F:structural constituent of ribosome"/>
    <property type="evidence" value="ECO:0007669"/>
    <property type="project" value="InterPro"/>
</dbReference>
<dbReference type="PANTHER" id="PTHR13479:SF40">
    <property type="entry name" value="SMALL RIBOSOMAL SUBUNIT PROTEIN BS18M"/>
    <property type="match status" value="1"/>
</dbReference>
<dbReference type="OrthoDB" id="21463at2759"/>
<dbReference type="GO" id="GO:0070181">
    <property type="term" value="F:small ribosomal subunit rRNA binding"/>
    <property type="evidence" value="ECO:0007669"/>
    <property type="project" value="TreeGrafter"/>
</dbReference>
<evidence type="ECO:0000256" key="2">
    <source>
        <dbReference type="ARBA" id="ARBA00022980"/>
    </source>
</evidence>
<dbReference type="InterPro" id="IPR001648">
    <property type="entry name" value="Ribosomal_bS18"/>
</dbReference>
<dbReference type="EMBL" id="KN822974">
    <property type="protein sequence ID" value="KIO30200.1"/>
    <property type="molecule type" value="Genomic_DNA"/>
</dbReference>
<organism evidence="5 6">
    <name type="scientific">Tulasnella calospora MUT 4182</name>
    <dbReference type="NCBI Taxonomy" id="1051891"/>
    <lineage>
        <taxon>Eukaryota</taxon>
        <taxon>Fungi</taxon>
        <taxon>Dikarya</taxon>
        <taxon>Basidiomycota</taxon>
        <taxon>Agaricomycotina</taxon>
        <taxon>Agaricomycetes</taxon>
        <taxon>Cantharellales</taxon>
        <taxon>Tulasnellaceae</taxon>
        <taxon>Tulasnella</taxon>
    </lineage>
</organism>
<dbReference type="HOGENOM" id="CLU_110814_1_0_1"/>
<dbReference type="InterPro" id="IPR036870">
    <property type="entry name" value="Ribosomal_bS18_sf"/>
</dbReference>
<gene>
    <name evidence="5" type="ORF">M407DRAFT_156658</name>
</gene>
<dbReference type="GO" id="GO:0032543">
    <property type="term" value="P:mitochondrial translation"/>
    <property type="evidence" value="ECO:0007669"/>
    <property type="project" value="TreeGrafter"/>
</dbReference>
<evidence type="ECO:0000256" key="4">
    <source>
        <dbReference type="ARBA" id="ARBA00035264"/>
    </source>
</evidence>
<dbReference type="Proteomes" id="UP000054248">
    <property type="component" value="Unassembled WGS sequence"/>
</dbReference>
<dbReference type="GO" id="GO:0005763">
    <property type="term" value="C:mitochondrial small ribosomal subunit"/>
    <property type="evidence" value="ECO:0007669"/>
    <property type="project" value="TreeGrafter"/>
</dbReference>
<dbReference type="PRINTS" id="PR00974">
    <property type="entry name" value="RIBOSOMALS18"/>
</dbReference>
<comment type="similarity">
    <text evidence="1">Belongs to the bacterial ribosomal protein bS18 family.</text>
</comment>
<sequence>MLSLLRTARVTPARFAARYVATKAEVKTPSVVDIVSDAMLDETATPSEELSPSGTDFSAPAVRYKAWTKGRPVRVAAPSEFYSPNDFLRDRRVVTPRALSEIHRPSGLGPSAGRSKLRDPFHILGLNPAKEFRNSRLMSDFVTDMGMIKNRGATGLTRKNQRMVAKAIKRARNMGILPMFSKAQVTN</sequence>
<evidence type="ECO:0000313" key="6">
    <source>
        <dbReference type="Proteomes" id="UP000054248"/>
    </source>
</evidence>
<dbReference type="STRING" id="1051891.A0A0C3QFJ2"/>
<reference evidence="6" key="2">
    <citation type="submission" date="2015-01" db="EMBL/GenBank/DDBJ databases">
        <title>Evolutionary Origins and Diversification of the Mycorrhizal Mutualists.</title>
        <authorList>
            <consortium name="DOE Joint Genome Institute"/>
            <consortium name="Mycorrhizal Genomics Consortium"/>
            <person name="Kohler A."/>
            <person name="Kuo A."/>
            <person name="Nagy L.G."/>
            <person name="Floudas D."/>
            <person name="Copeland A."/>
            <person name="Barry K.W."/>
            <person name="Cichocki N."/>
            <person name="Veneault-Fourrey C."/>
            <person name="LaButti K."/>
            <person name="Lindquist E.A."/>
            <person name="Lipzen A."/>
            <person name="Lundell T."/>
            <person name="Morin E."/>
            <person name="Murat C."/>
            <person name="Riley R."/>
            <person name="Ohm R."/>
            <person name="Sun H."/>
            <person name="Tunlid A."/>
            <person name="Henrissat B."/>
            <person name="Grigoriev I.V."/>
            <person name="Hibbett D.S."/>
            <person name="Martin F."/>
        </authorList>
    </citation>
    <scope>NUCLEOTIDE SEQUENCE [LARGE SCALE GENOMIC DNA]</scope>
    <source>
        <strain evidence="6">MUT 4182</strain>
    </source>
</reference>
<dbReference type="Pfam" id="PF01084">
    <property type="entry name" value="Ribosomal_S18"/>
    <property type="match status" value="1"/>
</dbReference>
<reference evidence="5 6" key="1">
    <citation type="submission" date="2014-04" db="EMBL/GenBank/DDBJ databases">
        <authorList>
            <consortium name="DOE Joint Genome Institute"/>
            <person name="Kuo A."/>
            <person name="Girlanda M."/>
            <person name="Perotto S."/>
            <person name="Kohler A."/>
            <person name="Nagy L.G."/>
            <person name="Floudas D."/>
            <person name="Copeland A."/>
            <person name="Barry K.W."/>
            <person name="Cichocki N."/>
            <person name="Veneault-Fourrey C."/>
            <person name="LaButti K."/>
            <person name="Lindquist E.A."/>
            <person name="Lipzen A."/>
            <person name="Lundell T."/>
            <person name="Morin E."/>
            <person name="Murat C."/>
            <person name="Sun H."/>
            <person name="Tunlid A."/>
            <person name="Henrissat B."/>
            <person name="Grigoriev I.V."/>
            <person name="Hibbett D.S."/>
            <person name="Martin F."/>
            <person name="Nordberg H.P."/>
            <person name="Cantor M.N."/>
            <person name="Hua S.X."/>
        </authorList>
    </citation>
    <scope>NUCLEOTIDE SEQUENCE [LARGE SCALE GENOMIC DNA]</scope>
    <source>
        <strain evidence="5 6">MUT 4182</strain>
    </source>
</reference>
<evidence type="ECO:0000313" key="5">
    <source>
        <dbReference type="EMBL" id="KIO30200.1"/>
    </source>
</evidence>
<keyword evidence="3" id="KW-0687">Ribonucleoprotein</keyword>
<evidence type="ECO:0000256" key="1">
    <source>
        <dbReference type="ARBA" id="ARBA00005589"/>
    </source>
</evidence>
<name>A0A0C3QFJ2_9AGAM</name>
<keyword evidence="6" id="KW-1185">Reference proteome</keyword>
<dbReference type="AlphaFoldDB" id="A0A0C3QFJ2"/>
<dbReference type="PANTHER" id="PTHR13479">
    <property type="entry name" value="30S RIBOSOMAL PROTEIN S18"/>
    <property type="match status" value="1"/>
</dbReference>
<dbReference type="Gene3D" id="4.10.640.10">
    <property type="entry name" value="Ribosomal protein S18"/>
    <property type="match status" value="1"/>
</dbReference>
<accession>A0A0C3QFJ2</accession>
<dbReference type="SUPFAM" id="SSF46911">
    <property type="entry name" value="Ribosomal protein S18"/>
    <property type="match status" value="1"/>
</dbReference>
<evidence type="ECO:0000256" key="3">
    <source>
        <dbReference type="ARBA" id="ARBA00023274"/>
    </source>
</evidence>
<keyword evidence="2" id="KW-0689">Ribosomal protein</keyword>
<protein>
    <recommendedName>
        <fullName evidence="4">Small ribosomal subunit protein bS18m</fullName>
    </recommendedName>
</protein>
<proteinExistence type="inferred from homology"/>